<feature type="transmembrane region" description="Helical" evidence="5">
    <location>
        <begin position="390"/>
        <end position="409"/>
    </location>
</feature>
<gene>
    <name evidence="7" type="primary">Aste57867_10424</name>
    <name evidence="6" type="ORF">As57867_010384</name>
    <name evidence="7" type="ORF">ASTE57867_10424</name>
</gene>
<dbReference type="PANTHER" id="PTHR21576">
    <property type="entry name" value="UNCHARACTERIZED NODULIN-LIKE PROTEIN"/>
    <property type="match status" value="1"/>
</dbReference>
<evidence type="ECO:0000256" key="1">
    <source>
        <dbReference type="ARBA" id="ARBA00004141"/>
    </source>
</evidence>
<feature type="transmembrane region" description="Helical" evidence="5">
    <location>
        <begin position="261"/>
        <end position="280"/>
    </location>
</feature>
<dbReference type="PANTHER" id="PTHR21576:SF158">
    <property type="entry name" value="RIBOSOMAL RNA-PROCESSING PROTEIN 12-LIKE CONSERVED DOMAIN-CONTAINING PROTEIN"/>
    <property type="match status" value="1"/>
</dbReference>
<dbReference type="InterPro" id="IPR011701">
    <property type="entry name" value="MFS"/>
</dbReference>
<dbReference type="Pfam" id="PF07690">
    <property type="entry name" value="MFS_1"/>
    <property type="match status" value="1"/>
</dbReference>
<evidence type="ECO:0000313" key="8">
    <source>
        <dbReference type="Proteomes" id="UP000332933"/>
    </source>
</evidence>
<reference evidence="6" key="2">
    <citation type="submission" date="2019-06" db="EMBL/GenBank/DDBJ databases">
        <title>Genomics analysis of Aphanomyces spp. identifies a new class of oomycete effector associated with host adaptation.</title>
        <authorList>
            <person name="Gaulin E."/>
        </authorList>
    </citation>
    <scope>NUCLEOTIDE SEQUENCE</scope>
    <source>
        <strain evidence="6">CBS 578.67</strain>
    </source>
</reference>
<feature type="transmembrane region" description="Helical" evidence="5">
    <location>
        <begin position="167"/>
        <end position="187"/>
    </location>
</feature>
<evidence type="ECO:0000256" key="5">
    <source>
        <dbReference type="SAM" id="Phobius"/>
    </source>
</evidence>
<dbReference type="SUPFAM" id="SSF103473">
    <property type="entry name" value="MFS general substrate transporter"/>
    <property type="match status" value="1"/>
</dbReference>
<keyword evidence="4 5" id="KW-0472">Membrane</keyword>
<evidence type="ECO:0000256" key="2">
    <source>
        <dbReference type="ARBA" id="ARBA00022692"/>
    </source>
</evidence>
<keyword evidence="3 5" id="KW-1133">Transmembrane helix</keyword>
<keyword evidence="2 5" id="KW-0812">Transmembrane</keyword>
<name>A0A485KQU9_9STRA</name>
<comment type="subcellular location">
    <subcellularLocation>
        <location evidence="1">Membrane</location>
        <topology evidence="1">Multi-pass membrane protein</topology>
    </subcellularLocation>
</comment>
<dbReference type="EMBL" id="CAADRA010005227">
    <property type="protein sequence ID" value="VFT87298.1"/>
    <property type="molecule type" value="Genomic_DNA"/>
</dbReference>
<dbReference type="EMBL" id="VJMH01005206">
    <property type="protein sequence ID" value="KAF0698973.1"/>
    <property type="molecule type" value="Genomic_DNA"/>
</dbReference>
<dbReference type="GO" id="GO:0016020">
    <property type="term" value="C:membrane"/>
    <property type="evidence" value="ECO:0007669"/>
    <property type="project" value="UniProtKB-SubCell"/>
</dbReference>
<dbReference type="Gene3D" id="1.20.1250.20">
    <property type="entry name" value="MFS general substrate transporter like domains"/>
    <property type="match status" value="2"/>
</dbReference>
<evidence type="ECO:0000313" key="7">
    <source>
        <dbReference type="EMBL" id="VFT87298.1"/>
    </source>
</evidence>
<evidence type="ECO:0000256" key="3">
    <source>
        <dbReference type="ARBA" id="ARBA00022989"/>
    </source>
</evidence>
<evidence type="ECO:0000313" key="6">
    <source>
        <dbReference type="EMBL" id="KAF0698973.1"/>
    </source>
</evidence>
<feature type="transmembrane region" description="Helical" evidence="5">
    <location>
        <begin position="315"/>
        <end position="337"/>
    </location>
</feature>
<dbReference type="Proteomes" id="UP000332933">
    <property type="component" value="Unassembled WGS sequence"/>
</dbReference>
<dbReference type="GO" id="GO:0022857">
    <property type="term" value="F:transmembrane transporter activity"/>
    <property type="evidence" value="ECO:0007669"/>
    <property type="project" value="InterPro"/>
</dbReference>
<dbReference type="InterPro" id="IPR036259">
    <property type="entry name" value="MFS_trans_sf"/>
</dbReference>
<feature type="transmembrane region" description="Helical" evidence="5">
    <location>
        <begin position="223"/>
        <end position="241"/>
    </location>
</feature>
<evidence type="ECO:0000256" key="4">
    <source>
        <dbReference type="ARBA" id="ARBA00023136"/>
    </source>
</evidence>
<feature type="transmembrane region" description="Helical" evidence="5">
    <location>
        <begin position="102"/>
        <end position="126"/>
    </location>
</feature>
<dbReference type="OrthoDB" id="410267at2759"/>
<protein>
    <submittedName>
        <fullName evidence="7">Aste57867_10424 protein</fullName>
    </submittedName>
</protein>
<feature type="transmembrane region" description="Helical" evidence="5">
    <location>
        <begin position="292"/>
        <end position="309"/>
    </location>
</feature>
<feature type="transmembrane region" description="Helical" evidence="5">
    <location>
        <begin position="74"/>
        <end position="96"/>
    </location>
</feature>
<reference evidence="7 8" key="1">
    <citation type="submission" date="2019-03" db="EMBL/GenBank/DDBJ databases">
        <authorList>
            <person name="Gaulin E."/>
            <person name="Dumas B."/>
        </authorList>
    </citation>
    <scope>NUCLEOTIDE SEQUENCE [LARGE SCALE GENOMIC DNA]</scope>
    <source>
        <strain evidence="7">CBS 568.67</strain>
    </source>
</reference>
<feature type="transmembrane region" description="Helical" evidence="5">
    <location>
        <begin position="138"/>
        <end position="161"/>
    </location>
</feature>
<accession>A0A485KQU9</accession>
<keyword evidence="8" id="KW-1185">Reference proteome</keyword>
<proteinExistence type="predicted"/>
<sequence length="415" mass="45170">MSSVEWWKAASVAVGAVMLLSMGSAYVISSWNNQMKDMLHMTQTDITAVSSCFTFGQFNLLWPGMFYDRFGARWSALASATLLGVFYWTASALTAAPDAPHWYMAACFAVIGLAHAFPTITGIAANEGLYGEAHRGKIMGLMASSYSGGGALFALLYHVWFDQRVGAYFHFMGWEMLLVCLAGVVLLKHTSNTGNVDYSQDEEAHHLLARDMTMGPLLRTRQFWYLFVAVMFGVGCPLFVMNNLSFIVESNGGNLDSVPTLVLTFSLVNLAGRFAMGAVSDAFLKTVPRTRFLAASIFLVGLCQLLFLVCPVEAIVVPVVLTGFAEGCVFGVFPILIRELFGARHFGKNYGLVGLANAVGFPLVLGPLSSSLYRLHLTPGTEKCTGSMCFTPMFVLTAVLSGVAWLCALRLRHSR</sequence>
<feature type="transmembrane region" description="Helical" evidence="5">
    <location>
        <begin position="349"/>
        <end position="370"/>
    </location>
</feature>
<organism evidence="7 8">
    <name type="scientific">Aphanomyces stellatus</name>
    <dbReference type="NCBI Taxonomy" id="120398"/>
    <lineage>
        <taxon>Eukaryota</taxon>
        <taxon>Sar</taxon>
        <taxon>Stramenopiles</taxon>
        <taxon>Oomycota</taxon>
        <taxon>Saprolegniomycetes</taxon>
        <taxon>Saprolegniales</taxon>
        <taxon>Verrucalvaceae</taxon>
        <taxon>Aphanomyces</taxon>
    </lineage>
</organism>
<dbReference type="AlphaFoldDB" id="A0A485KQU9"/>